<evidence type="ECO:0000256" key="1">
    <source>
        <dbReference type="ARBA" id="ARBA00007905"/>
    </source>
</evidence>
<evidence type="ECO:0000259" key="7">
    <source>
        <dbReference type="Pfam" id="PF00248"/>
    </source>
</evidence>
<evidence type="ECO:0000256" key="3">
    <source>
        <dbReference type="ARBA" id="ARBA00023002"/>
    </source>
</evidence>
<dbReference type="Proteomes" id="UP000291343">
    <property type="component" value="Unassembled WGS sequence"/>
</dbReference>
<evidence type="ECO:0000256" key="6">
    <source>
        <dbReference type="PIRSR" id="PIRSR000097-3"/>
    </source>
</evidence>
<evidence type="ECO:0000256" key="2">
    <source>
        <dbReference type="ARBA" id="ARBA00022857"/>
    </source>
</evidence>
<protein>
    <recommendedName>
        <fullName evidence="7">NADP-dependent oxidoreductase domain-containing protein</fullName>
    </recommendedName>
</protein>
<dbReference type="PANTHER" id="PTHR11732">
    <property type="entry name" value="ALDO/KETO REDUCTASE"/>
    <property type="match status" value="1"/>
</dbReference>
<sequence length="340" mass="38505">MECKSTFSKVMDKILLSSGYSMPVVGLGTWQATPEIVRDAVSNALEIGYRHIDTAYNYKNEAAIGEALQKWLMQDGNRREDLFVTSKLPHYANRPSDVSAYLQRSLKSLGLSYVDLYLIHMPFTMKANEAGDAPATAEDGAVLLEETDHLAVWREMEKHVTEGRVRSIGVSNFNKRQLEHLCDNAGIAPACLQVEMHAAMQQEQMREVCANRRIALTAYSPLGSPGSKQHFKTKYQLEFTCPDLLTNETVLQLSETYKRSPAQVLLRHLVQLGAAVIPKSTNPLRLKENFEIFDFQLSDNDMADLKKLDIGHKGRILNFLFFKGIENHPEYPFKDELKEH</sequence>
<name>A0A482XFL1_LAOST</name>
<dbReference type="InterPro" id="IPR036812">
    <property type="entry name" value="NAD(P)_OxRdtase_dom_sf"/>
</dbReference>
<feature type="binding site" evidence="5">
    <location>
        <position position="120"/>
    </location>
    <ligand>
        <name>substrate</name>
    </ligand>
</feature>
<feature type="domain" description="NADP-dependent oxidoreductase" evidence="7">
    <location>
        <begin position="25"/>
        <end position="309"/>
    </location>
</feature>
<dbReference type="AlphaFoldDB" id="A0A482XFL1"/>
<dbReference type="PROSITE" id="PS00798">
    <property type="entry name" value="ALDOKETO_REDUCTASE_1"/>
    <property type="match status" value="1"/>
</dbReference>
<gene>
    <name evidence="8" type="ORF">LSTR_LSTR001331</name>
</gene>
<dbReference type="PIRSF" id="PIRSF000097">
    <property type="entry name" value="AKR"/>
    <property type="match status" value="1"/>
</dbReference>
<accession>A0A482XFL1</accession>
<keyword evidence="3" id="KW-0560">Oxidoreductase</keyword>
<dbReference type="SUPFAM" id="SSF51430">
    <property type="entry name" value="NAD(P)-linked oxidoreductase"/>
    <property type="match status" value="1"/>
</dbReference>
<dbReference type="STRING" id="195883.A0A482XFL1"/>
<evidence type="ECO:0000313" key="9">
    <source>
        <dbReference type="Proteomes" id="UP000291343"/>
    </source>
</evidence>
<dbReference type="PROSITE" id="PS00063">
    <property type="entry name" value="ALDOKETO_REDUCTASE_3"/>
    <property type="match status" value="1"/>
</dbReference>
<dbReference type="InParanoid" id="A0A482XFL1"/>
<dbReference type="Pfam" id="PF00248">
    <property type="entry name" value="Aldo_ket_red"/>
    <property type="match status" value="1"/>
</dbReference>
<dbReference type="InterPro" id="IPR020471">
    <property type="entry name" value="AKR"/>
</dbReference>
<evidence type="ECO:0000313" key="8">
    <source>
        <dbReference type="EMBL" id="RZF44573.1"/>
    </source>
</evidence>
<comment type="caution">
    <text evidence="8">The sequence shown here is derived from an EMBL/GenBank/DDBJ whole genome shotgun (WGS) entry which is preliminary data.</text>
</comment>
<organism evidence="8 9">
    <name type="scientific">Laodelphax striatellus</name>
    <name type="common">Small brown planthopper</name>
    <name type="synonym">Delphax striatella</name>
    <dbReference type="NCBI Taxonomy" id="195883"/>
    <lineage>
        <taxon>Eukaryota</taxon>
        <taxon>Metazoa</taxon>
        <taxon>Ecdysozoa</taxon>
        <taxon>Arthropoda</taxon>
        <taxon>Hexapoda</taxon>
        <taxon>Insecta</taxon>
        <taxon>Pterygota</taxon>
        <taxon>Neoptera</taxon>
        <taxon>Paraneoptera</taxon>
        <taxon>Hemiptera</taxon>
        <taxon>Auchenorrhyncha</taxon>
        <taxon>Fulgoroidea</taxon>
        <taxon>Delphacidae</taxon>
        <taxon>Criomorphinae</taxon>
        <taxon>Laodelphax</taxon>
    </lineage>
</organism>
<dbReference type="EMBL" id="QKKF02010473">
    <property type="protein sequence ID" value="RZF44573.1"/>
    <property type="molecule type" value="Genomic_DNA"/>
</dbReference>
<dbReference type="InterPro" id="IPR018170">
    <property type="entry name" value="Aldo/ket_reductase_CS"/>
</dbReference>
<feature type="active site" description="Proton donor" evidence="4">
    <location>
        <position position="58"/>
    </location>
</feature>
<evidence type="ECO:0000256" key="5">
    <source>
        <dbReference type="PIRSR" id="PIRSR000097-2"/>
    </source>
</evidence>
<dbReference type="InterPro" id="IPR023210">
    <property type="entry name" value="NADP_OxRdtase_dom"/>
</dbReference>
<keyword evidence="2" id="KW-0521">NADP</keyword>
<reference evidence="8 9" key="1">
    <citation type="journal article" date="2017" name="Gigascience">
        <title>Genome sequence of the small brown planthopper, Laodelphax striatellus.</title>
        <authorList>
            <person name="Zhu J."/>
            <person name="Jiang F."/>
            <person name="Wang X."/>
            <person name="Yang P."/>
            <person name="Bao Y."/>
            <person name="Zhao W."/>
            <person name="Wang W."/>
            <person name="Lu H."/>
            <person name="Wang Q."/>
            <person name="Cui N."/>
            <person name="Li J."/>
            <person name="Chen X."/>
            <person name="Luo L."/>
            <person name="Yu J."/>
            <person name="Kang L."/>
            <person name="Cui F."/>
        </authorList>
    </citation>
    <scope>NUCLEOTIDE SEQUENCE [LARGE SCALE GENOMIC DNA]</scope>
    <source>
        <strain evidence="8">Lst14</strain>
    </source>
</reference>
<proteinExistence type="inferred from homology"/>
<dbReference type="PRINTS" id="PR00069">
    <property type="entry name" value="ALDKETRDTASE"/>
</dbReference>
<dbReference type="SMR" id="A0A482XFL1"/>
<feature type="site" description="Lowers pKa of active site Tyr" evidence="6">
    <location>
        <position position="87"/>
    </location>
</feature>
<dbReference type="Gene3D" id="3.20.20.100">
    <property type="entry name" value="NADP-dependent oxidoreductase domain"/>
    <property type="match status" value="1"/>
</dbReference>
<dbReference type="PROSITE" id="PS00062">
    <property type="entry name" value="ALDOKETO_REDUCTASE_2"/>
    <property type="match status" value="1"/>
</dbReference>
<evidence type="ECO:0000256" key="4">
    <source>
        <dbReference type="PIRSR" id="PIRSR000097-1"/>
    </source>
</evidence>
<dbReference type="FunFam" id="3.20.20.100:FF:000006">
    <property type="entry name" value="Aldo-keto reductase family 1 member A1"/>
    <property type="match status" value="1"/>
</dbReference>
<dbReference type="GO" id="GO:0016491">
    <property type="term" value="F:oxidoreductase activity"/>
    <property type="evidence" value="ECO:0007669"/>
    <property type="project" value="UniProtKB-KW"/>
</dbReference>
<keyword evidence="9" id="KW-1185">Reference proteome</keyword>
<comment type="similarity">
    <text evidence="1">Belongs to the aldo/keto reductase family.</text>
</comment>
<dbReference type="OrthoDB" id="416253at2759"/>